<evidence type="ECO:0000256" key="1">
    <source>
        <dbReference type="SAM" id="SignalP"/>
    </source>
</evidence>
<dbReference type="AlphaFoldDB" id="A0A0N4WMK0"/>
<reference evidence="4" key="1">
    <citation type="submission" date="2017-02" db="UniProtKB">
        <authorList>
            <consortium name="WormBaseParasite"/>
        </authorList>
    </citation>
    <scope>IDENTIFICATION</scope>
</reference>
<dbReference type="EMBL" id="UZAF01017865">
    <property type="protein sequence ID" value="VDO45661.1"/>
    <property type="molecule type" value="Genomic_DNA"/>
</dbReference>
<dbReference type="PANTHER" id="PTHR34311">
    <property type="entry name" value="PROTEIN CBG21698-RELATED"/>
    <property type="match status" value="1"/>
</dbReference>
<accession>A0A0N4WMK0</accession>
<evidence type="ECO:0000313" key="2">
    <source>
        <dbReference type="EMBL" id="VDO45661.1"/>
    </source>
</evidence>
<proteinExistence type="predicted"/>
<keyword evidence="3" id="KW-1185">Reference proteome</keyword>
<dbReference type="OMA" id="WVECEME"/>
<keyword evidence="1" id="KW-0732">Signal</keyword>
<organism evidence="4">
    <name type="scientific">Haemonchus placei</name>
    <name type="common">Barber's pole worm</name>
    <dbReference type="NCBI Taxonomy" id="6290"/>
    <lineage>
        <taxon>Eukaryota</taxon>
        <taxon>Metazoa</taxon>
        <taxon>Ecdysozoa</taxon>
        <taxon>Nematoda</taxon>
        <taxon>Chromadorea</taxon>
        <taxon>Rhabditida</taxon>
        <taxon>Rhabditina</taxon>
        <taxon>Rhabditomorpha</taxon>
        <taxon>Strongyloidea</taxon>
        <taxon>Trichostrongylidae</taxon>
        <taxon>Haemonchus</taxon>
    </lineage>
</organism>
<evidence type="ECO:0000313" key="4">
    <source>
        <dbReference type="WBParaSite" id="HPLM_0001244001-mRNA-1"/>
    </source>
</evidence>
<dbReference type="STRING" id="6290.A0A0N4WMK0"/>
<reference evidence="2 3" key="2">
    <citation type="submission" date="2018-11" db="EMBL/GenBank/DDBJ databases">
        <authorList>
            <consortium name="Pathogen Informatics"/>
        </authorList>
    </citation>
    <scope>NUCLEOTIDE SEQUENCE [LARGE SCALE GENOMIC DNA]</scope>
    <source>
        <strain evidence="2 3">MHpl1</strain>
    </source>
</reference>
<gene>
    <name evidence="2" type="ORF">HPLM_LOCUS12432</name>
</gene>
<feature type="signal peptide" evidence="1">
    <location>
        <begin position="1"/>
        <end position="16"/>
    </location>
</feature>
<dbReference type="Proteomes" id="UP000268014">
    <property type="component" value="Unassembled WGS sequence"/>
</dbReference>
<feature type="chain" id="PRO_5043123861" evidence="1">
    <location>
        <begin position="17"/>
        <end position="233"/>
    </location>
</feature>
<name>A0A0N4WMK0_HAEPC</name>
<sequence>MPTTLLLAPLIVAAVAFDGPLPVFSELGLPEAIVKQVFFKPSNDDIYSACDSNLLNQAQQKFNNELGINPDFTWRNASSLAYAVNKVINTGADGMVKVCNARRDYAGLLLASYPFCVNRFYLLEQGGTDFNNAVTYVHLYKHLEFMCSTGFDVYQYNLPCIVGVTAHDDTYNACFYKFQQTIQNYPNMLCQASQTLVLCLENIFASACGMQTGWVECEMERLGYAYDCNGLQC</sequence>
<dbReference type="OrthoDB" id="5797537at2759"/>
<protein>
    <submittedName>
        <fullName evidence="4">DUF19 domain-containing protein</fullName>
    </submittedName>
</protein>
<dbReference type="PANTHER" id="PTHR34311:SF2">
    <property type="entry name" value="CONJUGAL TRANSFER PROTEIN TRAN"/>
    <property type="match status" value="1"/>
</dbReference>
<dbReference type="WBParaSite" id="HPLM_0001244001-mRNA-1">
    <property type="protein sequence ID" value="HPLM_0001244001-mRNA-1"/>
    <property type="gene ID" value="HPLM_0001244001"/>
</dbReference>
<evidence type="ECO:0000313" key="3">
    <source>
        <dbReference type="Proteomes" id="UP000268014"/>
    </source>
</evidence>